<reference evidence="1" key="1">
    <citation type="submission" date="2023-03" db="EMBL/GenBank/DDBJ databases">
        <title>Andean soil-derived lignocellulolytic bacterial consortium as a source of novel taxa and putative plastic-active enzymes.</title>
        <authorList>
            <person name="Diaz-Garcia L."/>
            <person name="Chuvochina M."/>
            <person name="Feuerriegel G."/>
            <person name="Bunk B."/>
            <person name="Sproer C."/>
            <person name="Streit W.R."/>
            <person name="Rodriguez L.M."/>
            <person name="Overmann J."/>
            <person name="Jimenez D.J."/>
        </authorList>
    </citation>
    <scope>NUCLEOTIDE SEQUENCE</scope>
    <source>
        <strain evidence="1">MAG 7</strain>
    </source>
</reference>
<sequence length="103" mass="11919">MRDTVPLLLQGRGSFLVRPKNNIPANRPLSVNTYLKWEKAGESTLGFAAQMRYSINSITGDHSTKNFGFFCRQELEWEKRTRVPLRVRLGTLDYCNKLEGKER</sequence>
<dbReference type="Proteomes" id="UP001220610">
    <property type="component" value="Chromosome"/>
</dbReference>
<accession>A0AAJ5WYS7</accession>
<dbReference type="EMBL" id="CP119311">
    <property type="protein sequence ID" value="WEK36810.1"/>
    <property type="molecule type" value="Genomic_DNA"/>
</dbReference>
<gene>
    <name evidence="1" type="ORF">P0Y53_04785</name>
</gene>
<proteinExistence type="predicted"/>
<dbReference type="AlphaFoldDB" id="A0AAJ5WYS7"/>
<evidence type="ECO:0000313" key="1">
    <source>
        <dbReference type="EMBL" id="WEK36810.1"/>
    </source>
</evidence>
<protein>
    <submittedName>
        <fullName evidence="1">Uncharacterized protein</fullName>
    </submittedName>
</protein>
<evidence type="ECO:0000313" key="2">
    <source>
        <dbReference type="Proteomes" id="UP001220610"/>
    </source>
</evidence>
<name>A0AAJ5WYS7_9BACT</name>
<organism evidence="1 2">
    <name type="scientific">Candidatus Pseudobacter hemicellulosilyticus</name>
    <dbReference type="NCBI Taxonomy" id="3121375"/>
    <lineage>
        <taxon>Bacteria</taxon>
        <taxon>Pseudomonadati</taxon>
        <taxon>Bacteroidota</taxon>
        <taxon>Chitinophagia</taxon>
        <taxon>Chitinophagales</taxon>
        <taxon>Chitinophagaceae</taxon>
        <taxon>Pseudobacter</taxon>
    </lineage>
</organism>